<keyword evidence="2 6" id="KW-0689">Ribosomal protein</keyword>
<dbReference type="InterPro" id="IPR013823">
    <property type="entry name" value="Ribosomal_bL12_C"/>
</dbReference>
<dbReference type="InterPro" id="IPR000206">
    <property type="entry name" value="Ribosomal_bL12"/>
</dbReference>
<feature type="domain" description="Large ribosomal subunit protein bL12 C-terminal" evidence="4">
    <location>
        <begin position="152"/>
        <end position="219"/>
    </location>
</feature>
<keyword evidence="7" id="KW-1185">Reference proteome</keyword>
<evidence type="ECO:0000256" key="1">
    <source>
        <dbReference type="ARBA" id="ARBA00007197"/>
    </source>
</evidence>
<accession>A0A077Z7R4</accession>
<evidence type="ECO:0000313" key="7">
    <source>
        <dbReference type="Proteomes" id="UP000030665"/>
    </source>
</evidence>
<dbReference type="GO" id="GO:0006412">
    <property type="term" value="P:translation"/>
    <property type="evidence" value="ECO:0007669"/>
    <property type="project" value="InterPro"/>
</dbReference>
<organism evidence="6 7">
    <name type="scientific">Trichuris trichiura</name>
    <name type="common">Whipworm</name>
    <name type="synonym">Trichocephalus trichiurus</name>
    <dbReference type="NCBI Taxonomy" id="36087"/>
    <lineage>
        <taxon>Eukaryota</taxon>
        <taxon>Metazoa</taxon>
        <taxon>Ecdysozoa</taxon>
        <taxon>Nematoda</taxon>
        <taxon>Enoplea</taxon>
        <taxon>Dorylaimia</taxon>
        <taxon>Trichinellida</taxon>
        <taxon>Trichuridae</taxon>
        <taxon>Trichuris</taxon>
    </lineage>
</organism>
<dbReference type="InterPro" id="IPR036235">
    <property type="entry name" value="Ribosomal_bL12_oligo_N_sf"/>
</dbReference>
<dbReference type="GO" id="GO:0005762">
    <property type="term" value="C:mitochondrial large ribosomal subunit"/>
    <property type="evidence" value="ECO:0007669"/>
    <property type="project" value="TreeGrafter"/>
</dbReference>
<dbReference type="STRING" id="36087.A0A077Z7R4"/>
<evidence type="ECO:0000313" key="6">
    <source>
        <dbReference type="EMBL" id="CDW56246.1"/>
    </source>
</evidence>
<keyword evidence="3" id="KW-0687">Ribonucleoprotein</keyword>
<dbReference type="CDD" id="cd00387">
    <property type="entry name" value="Ribosomal_L7_L12"/>
    <property type="match status" value="1"/>
</dbReference>
<dbReference type="GO" id="GO:0003729">
    <property type="term" value="F:mRNA binding"/>
    <property type="evidence" value="ECO:0007669"/>
    <property type="project" value="TreeGrafter"/>
</dbReference>
<dbReference type="GO" id="GO:0003735">
    <property type="term" value="F:structural constituent of ribosome"/>
    <property type="evidence" value="ECO:0007669"/>
    <property type="project" value="InterPro"/>
</dbReference>
<evidence type="ECO:0000256" key="2">
    <source>
        <dbReference type="ARBA" id="ARBA00022980"/>
    </source>
</evidence>
<dbReference type="InterPro" id="IPR008932">
    <property type="entry name" value="Ribosomal_bL12_oligo"/>
</dbReference>
<dbReference type="Gene3D" id="3.30.1390.10">
    <property type="match status" value="1"/>
</dbReference>
<dbReference type="InterPro" id="IPR014719">
    <property type="entry name" value="Ribosomal_bL12_C/ClpS-like"/>
</dbReference>
<dbReference type="SUPFAM" id="SSF54736">
    <property type="entry name" value="ClpS-like"/>
    <property type="match status" value="1"/>
</dbReference>
<comment type="similarity">
    <text evidence="1">Belongs to the bacterial ribosomal protein bL12 family.</text>
</comment>
<dbReference type="PANTHER" id="PTHR45987">
    <property type="entry name" value="39S RIBOSOMAL PROTEIN L12"/>
    <property type="match status" value="1"/>
</dbReference>
<evidence type="ECO:0000259" key="5">
    <source>
        <dbReference type="Pfam" id="PF16320"/>
    </source>
</evidence>
<proteinExistence type="inferred from homology"/>
<name>A0A077Z7R4_TRITR</name>
<dbReference type="Proteomes" id="UP000030665">
    <property type="component" value="Unassembled WGS sequence"/>
</dbReference>
<evidence type="ECO:0000256" key="3">
    <source>
        <dbReference type="ARBA" id="ARBA00023274"/>
    </source>
</evidence>
<dbReference type="OrthoDB" id="250175at2759"/>
<dbReference type="Pfam" id="PF16320">
    <property type="entry name" value="Ribosomal_L12_N"/>
    <property type="match status" value="1"/>
</dbReference>
<dbReference type="AlphaFoldDB" id="A0A077Z7R4"/>
<dbReference type="PANTHER" id="PTHR45987:SF4">
    <property type="entry name" value="LARGE RIBOSOMAL SUBUNIT PROTEIN BL12M"/>
    <property type="match status" value="1"/>
</dbReference>
<sequence length="220" mass="24259">MISRKNDFTAALRNQSLALGFIQQQDSMYCRFLRSFVASRSHSNVRTPFRLLCALQDAKSEQQPVFQENTAPFKVPPADGEPLEASEEVKNLVDRIVKLTLVDISALNKLLKQRLNLPDVPIMPIGPMTGAYGAPPSSAQKEQAATAKKTSFAVKLLKFDETKKIALIKEIKALVPGLNLVQAKKFVESLPQTVREDIGEPEAQKLKEQLAALGGECTIE</sequence>
<protein>
    <submittedName>
        <fullName evidence="6">60S ribosomal protein L7:L12</fullName>
    </submittedName>
</protein>
<gene>
    <name evidence="6" type="ORF">TTRE_0000452101</name>
</gene>
<reference evidence="6" key="2">
    <citation type="submission" date="2014-03" db="EMBL/GenBank/DDBJ databases">
        <title>The whipworm genome and dual-species transcriptomics of an intimate host-pathogen interaction.</title>
        <authorList>
            <person name="Foth B.J."/>
            <person name="Tsai I.J."/>
            <person name="Reid A.J."/>
            <person name="Bancroft A.J."/>
            <person name="Nichol S."/>
            <person name="Tracey A."/>
            <person name="Holroyd N."/>
            <person name="Cotton J.A."/>
            <person name="Stanley E.J."/>
            <person name="Zarowiecki M."/>
            <person name="Liu J.Z."/>
            <person name="Huckvale T."/>
            <person name="Cooper P.J."/>
            <person name="Grencis R.K."/>
            <person name="Berriman M."/>
        </authorList>
    </citation>
    <scope>NUCLEOTIDE SEQUENCE [LARGE SCALE GENOMIC DNA]</scope>
</reference>
<dbReference type="EMBL" id="HG806021">
    <property type="protein sequence ID" value="CDW56246.1"/>
    <property type="molecule type" value="Genomic_DNA"/>
</dbReference>
<feature type="domain" description="Large ribosomal subunit protein bL12 oligomerization" evidence="5">
    <location>
        <begin position="90"/>
        <end position="134"/>
    </location>
</feature>
<evidence type="ECO:0000259" key="4">
    <source>
        <dbReference type="Pfam" id="PF00542"/>
    </source>
</evidence>
<dbReference type="SUPFAM" id="SSF48300">
    <property type="entry name" value="Ribosomal protein L7/12, oligomerisation (N-terminal) domain"/>
    <property type="match status" value="1"/>
</dbReference>
<reference evidence="6" key="1">
    <citation type="submission" date="2014-01" db="EMBL/GenBank/DDBJ databases">
        <authorList>
            <person name="Aslett M."/>
        </authorList>
    </citation>
    <scope>NUCLEOTIDE SEQUENCE</scope>
</reference>
<dbReference type="Pfam" id="PF00542">
    <property type="entry name" value="Ribosomal_L12"/>
    <property type="match status" value="1"/>
</dbReference>